<gene>
    <name evidence="3" type="ORF">MAMMFC1_00662</name>
</gene>
<dbReference type="PANTHER" id="PTHR30548">
    <property type="entry name" value="2-HYDROXYGLUTARYL-COA DEHYDRATASE, D-COMPONENT-RELATED"/>
    <property type="match status" value="1"/>
</dbReference>
<dbReference type="GO" id="GO:0016836">
    <property type="term" value="F:hydro-lyase activity"/>
    <property type="evidence" value="ECO:0007669"/>
    <property type="project" value="UniProtKB-ARBA"/>
</dbReference>
<protein>
    <submittedName>
        <fullName evidence="3">2-hydroxyglutaryl-CoA dehydratase, D-component</fullName>
    </submittedName>
</protein>
<dbReference type="OrthoDB" id="9810278at2"/>
<dbReference type="Pfam" id="PF06050">
    <property type="entry name" value="HGD-D"/>
    <property type="match status" value="1"/>
</dbReference>
<accession>A0A348AG20</accession>
<proteinExistence type="inferred from homology"/>
<dbReference type="PANTHER" id="PTHR30548:SF2">
    <property type="entry name" value="2-HYDROXYACYL-COA DEHYDRATASE,D-COMPONENT"/>
    <property type="match status" value="1"/>
</dbReference>
<evidence type="ECO:0000256" key="2">
    <source>
        <dbReference type="ARBA" id="ARBA00005806"/>
    </source>
</evidence>
<dbReference type="InterPro" id="IPR010327">
    <property type="entry name" value="FldB/FldC_alpha/beta"/>
</dbReference>
<dbReference type="RefSeq" id="WP_126306446.1">
    <property type="nucleotide sequence ID" value="NZ_AP018449.1"/>
</dbReference>
<dbReference type="KEGG" id="mana:MAMMFC1_00662"/>
<dbReference type="Proteomes" id="UP000276437">
    <property type="component" value="Chromosome"/>
</dbReference>
<comment type="similarity">
    <text evidence="2">Belongs to the FldB/FldC dehydratase alpha/beta subunit family.</text>
</comment>
<organism evidence="3 4">
    <name type="scientific">Methylomusa anaerophila</name>
    <dbReference type="NCBI Taxonomy" id="1930071"/>
    <lineage>
        <taxon>Bacteria</taxon>
        <taxon>Bacillati</taxon>
        <taxon>Bacillota</taxon>
        <taxon>Negativicutes</taxon>
        <taxon>Selenomonadales</taxon>
        <taxon>Sporomusaceae</taxon>
        <taxon>Methylomusa</taxon>
    </lineage>
</organism>
<sequence length="467" mass="52349">MSSPALFQFPPELKDSFTKTDGLRLSDGTNVGSSDIWNFMTEEGVRRFPRSYQLGVQFQGQISQDAEFFSGVKYKYLYLTVRDRIEKARKNDIPTVLVQGGQSYEPYYAAGTIPLRPGFIINWAKDKEEGLDVRGADWRGNSIMEKGRRDVGIEVCNQITAHAAVQEGEVDVDLIAPYLNLRCSDMAYLVEAHRHGKKQIPLQVVDYPIDNPRNTPRAVNLLSQELRKLVSNISQITGRPVPDDDLRKKIHDFNKVRGLAREFEAIWQSADIPPTNSTDLRNLSYSANEPMADVTATLSLLEQAVAEVRDRVERGVRGHGLVEDPVRVFVCGSCVTANPVFVDAVGGVIVGHDDQWSEVLTDVAEEGDPYVNLAKGILSQPYELPTIERAKWTAAEVKRTRADGLMFIYNWGCQFQSTVARMVADIVKKETGVPTLVMSVGELSKTETTEQSQNRIESFIELLRYSR</sequence>
<dbReference type="AlphaFoldDB" id="A0A348AG20"/>
<reference evidence="3 4" key="1">
    <citation type="journal article" date="2018" name="Int. J. Syst. Evol. Microbiol.">
        <title>Methylomusa anaerophila gen. nov., sp. nov., an anaerobic methanol-utilizing bacterium isolated from a microbial fuel cell.</title>
        <authorList>
            <person name="Amano N."/>
            <person name="Yamamuro A."/>
            <person name="Miyahara M."/>
            <person name="Kouzuma A."/>
            <person name="Abe T."/>
            <person name="Watanabe K."/>
        </authorList>
    </citation>
    <scope>NUCLEOTIDE SEQUENCE [LARGE SCALE GENOMIC DNA]</scope>
    <source>
        <strain evidence="3 4">MMFC1</strain>
    </source>
</reference>
<dbReference type="Gene3D" id="3.40.50.11900">
    <property type="match status" value="1"/>
</dbReference>
<keyword evidence="4" id="KW-1185">Reference proteome</keyword>
<evidence type="ECO:0000313" key="4">
    <source>
        <dbReference type="Proteomes" id="UP000276437"/>
    </source>
</evidence>
<evidence type="ECO:0000313" key="3">
    <source>
        <dbReference type="EMBL" id="BBB90018.1"/>
    </source>
</evidence>
<dbReference type="EMBL" id="AP018449">
    <property type="protein sequence ID" value="BBB90018.1"/>
    <property type="molecule type" value="Genomic_DNA"/>
</dbReference>
<name>A0A348AG20_9FIRM</name>
<evidence type="ECO:0000256" key="1">
    <source>
        <dbReference type="ARBA" id="ARBA00001966"/>
    </source>
</evidence>
<comment type="cofactor">
    <cofactor evidence="1">
        <name>[4Fe-4S] cluster</name>
        <dbReference type="ChEBI" id="CHEBI:49883"/>
    </cofactor>
</comment>